<feature type="transmembrane region" description="Helical" evidence="6">
    <location>
        <begin position="192"/>
        <end position="214"/>
    </location>
</feature>
<evidence type="ECO:0000313" key="8">
    <source>
        <dbReference type="Proteomes" id="UP000281647"/>
    </source>
</evidence>
<dbReference type="InterPro" id="IPR003740">
    <property type="entry name" value="YitT"/>
</dbReference>
<feature type="transmembrane region" description="Helical" evidence="6">
    <location>
        <begin position="220"/>
        <end position="237"/>
    </location>
</feature>
<gene>
    <name evidence="7" type="ORF">EET67_24760</name>
</gene>
<reference evidence="7 8" key="1">
    <citation type="submission" date="2018-11" db="EMBL/GenBank/DDBJ databases">
        <title>Pseudaminobacter arsenicus sp. nov., an arsenic-resistant bacterium isolated from arsenic-rich aquifers.</title>
        <authorList>
            <person name="Mu Y."/>
        </authorList>
    </citation>
    <scope>NUCLEOTIDE SEQUENCE [LARGE SCALE GENOMIC DNA]</scope>
    <source>
        <strain evidence="7 8">CB3</strain>
    </source>
</reference>
<keyword evidence="8" id="KW-1185">Reference proteome</keyword>
<evidence type="ECO:0000256" key="4">
    <source>
        <dbReference type="ARBA" id="ARBA00022989"/>
    </source>
</evidence>
<keyword evidence="5 6" id="KW-0472">Membrane</keyword>
<proteinExistence type="predicted"/>
<comment type="subcellular location">
    <subcellularLocation>
        <location evidence="1">Cell membrane</location>
        <topology evidence="1">Multi-pass membrane protein</topology>
    </subcellularLocation>
</comment>
<feature type="transmembrane region" description="Helical" evidence="6">
    <location>
        <begin position="154"/>
        <end position="172"/>
    </location>
</feature>
<evidence type="ECO:0000256" key="1">
    <source>
        <dbReference type="ARBA" id="ARBA00004651"/>
    </source>
</evidence>
<keyword evidence="2" id="KW-1003">Cell membrane</keyword>
<dbReference type="GO" id="GO:0005886">
    <property type="term" value="C:plasma membrane"/>
    <property type="evidence" value="ECO:0007669"/>
    <property type="project" value="UniProtKB-SubCell"/>
</dbReference>
<evidence type="ECO:0000256" key="2">
    <source>
        <dbReference type="ARBA" id="ARBA00022475"/>
    </source>
</evidence>
<keyword evidence="3 6" id="KW-0812">Transmembrane</keyword>
<keyword evidence="4 6" id="KW-1133">Transmembrane helix</keyword>
<dbReference type="PANTHER" id="PTHR33545">
    <property type="entry name" value="UPF0750 MEMBRANE PROTEIN YITT-RELATED"/>
    <property type="match status" value="1"/>
</dbReference>
<evidence type="ECO:0000313" key="7">
    <source>
        <dbReference type="EMBL" id="RUM95181.1"/>
    </source>
</evidence>
<dbReference type="AlphaFoldDB" id="A0A432UZ63"/>
<feature type="transmembrane region" description="Helical" evidence="6">
    <location>
        <begin position="129"/>
        <end position="148"/>
    </location>
</feature>
<sequence>MRQIRSIALEFSRSLSKAVRPRSWVVTSTATPGFPTPAHATKEHLEIVKDERHRLYEDILAMLLGTLFVALGMVIYSKALLLTGGIAGMALLLQYVTGIGFWLVFFAINLPFHLLAVRRMGWRFTLRTFVAVGLVSLFSGLTPSWIGFSFLHPVYASVIGSSLAGTGLLMLFRHRTGLGGINILAIYLQEGWGIRAGCFQLAVDLLILGFGFFVLAPDQLLLSVVGAIIVNMILAINHKPGRYRGFT</sequence>
<accession>A0A432UZ63</accession>
<evidence type="ECO:0000256" key="5">
    <source>
        <dbReference type="ARBA" id="ARBA00023136"/>
    </source>
</evidence>
<dbReference type="PANTHER" id="PTHR33545:SF5">
    <property type="entry name" value="UPF0750 MEMBRANE PROTEIN YITT"/>
    <property type="match status" value="1"/>
</dbReference>
<dbReference type="InterPro" id="IPR051461">
    <property type="entry name" value="UPF0750_membrane"/>
</dbReference>
<name>A0A432UZ63_9HYPH</name>
<dbReference type="Pfam" id="PF02588">
    <property type="entry name" value="YitT_membrane"/>
    <property type="match status" value="1"/>
</dbReference>
<dbReference type="EMBL" id="RKST01000065">
    <property type="protein sequence ID" value="RUM95181.1"/>
    <property type="molecule type" value="Genomic_DNA"/>
</dbReference>
<evidence type="ECO:0000256" key="3">
    <source>
        <dbReference type="ARBA" id="ARBA00022692"/>
    </source>
</evidence>
<dbReference type="OrthoDB" id="3296441at2"/>
<feature type="transmembrane region" description="Helical" evidence="6">
    <location>
        <begin position="59"/>
        <end position="79"/>
    </location>
</feature>
<dbReference type="Proteomes" id="UP000281647">
    <property type="component" value="Unassembled WGS sequence"/>
</dbReference>
<evidence type="ECO:0000256" key="6">
    <source>
        <dbReference type="SAM" id="Phobius"/>
    </source>
</evidence>
<comment type="caution">
    <text evidence="7">The sequence shown here is derived from an EMBL/GenBank/DDBJ whole genome shotgun (WGS) entry which is preliminary data.</text>
</comment>
<organism evidence="7 8">
    <name type="scientific">Borborobacter arsenicus</name>
    <dbReference type="NCBI Taxonomy" id="1851146"/>
    <lineage>
        <taxon>Bacteria</taxon>
        <taxon>Pseudomonadati</taxon>
        <taxon>Pseudomonadota</taxon>
        <taxon>Alphaproteobacteria</taxon>
        <taxon>Hyphomicrobiales</taxon>
        <taxon>Phyllobacteriaceae</taxon>
        <taxon>Borborobacter</taxon>
    </lineage>
</organism>
<protein>
    <submittedName>
        <fullName evidence="7">YitT family protein</fullName>
    </submittedName>
</protein>